<dbReference type="EnsemblPlants" id="PGSC0003DMT400003210">
    <property type="protein sequence ID" value="PGSC0003DMT400003210"/>
    <property type="gene ID" value="PGSC0003DMG400001268"/>
</dbReference>
<dbReference type="EnsemblPlants" id="PGSC0003DMT400003214">
    <property type="protein sequence ID" value="PGSC0003DMT400003214"/>
    <property type="gene ID" value="PGSC0003DMG400001268"/>
</dbReference>
<reference evidence="1" key="2">
    <citation type="submission" date="2015-06" db="UniProtKB">
        <authorList>
            <consortium name="EnsemblPlants"/>
        </authorList>
    </citation>
    <scope>IDENTIFICATION</scope>
    <source>
        <strain evidence="1">DM1-3 516 R44</strain>
    </source>
</reference>
<dbReference type="HOGENOM" id="CLU_2692642_0_0_1"/>
<reference evidence="2" key="1">
    <citation type="journal article" date="2011" name="Nature">
        <title>Genome sequence and analysis of the tuber crop potato.</title>
        <authorList>
            <consortium name="The Potato Genome Sequencing Consortium"/>
        </authorList>
    </citation>
    <scope>NUCLEOTIDE SEQUENCE [LARGE SCALE GENOMIC DNA]</scope>
    <source>
        <strain evidence="2">cv. DM1-3 516 R44</strain>
    </source>
</reference>
<dbReference type="PaxDb" id="4113-PGSC0003DMT400003210"/>
<dbReference type="InParanoid" id="M0ZL93"/>
<dbReference type="Proteomes" id="UP000011115">
    <property type="component" value="Unassembled WGS sequence"/>
</dbReference>
<evidence type="ECO:0000313" key="1">
    <source>
        <dbReference type="EnsemblPlants" id="PGSC0003DMT400003210"/>
    </source>
</evidence>
<dbReference type="AlphaFoldDB" id="M0ZL93"/>
<evidence type="ECO:0000313" key="2">
    <source>
        <dbReference type="Proteomes" id="UP000011115"/>
    </source>
</evidence>
<proteinExistence type="predicted"/>
<protein>
    <submittedName>
        <fullName evidence="1">Uncharacterized protein</fullName>
    </submittedName>
</protein>
<keyword evidence="2" id="KW-1185">Reference proteome</keyword>
<organism evidence="1 2">
    <name type="scientific">Solanum tuberosum</name>
    <name type="common">Potato</name>
    <dbReference type="NCBI Taxonomy" id="4113"/>
    <lineage>
        <taxon>Eukaryota</taxon>
        <taxon>Viridiplantae</taxon>
        <taxon>Streptophyta</taxon>
        <taxon>Embryophyta</taxon>
        <taxon>Tracheophyta</taxon>
        <taxon>Spermatophyta</taxon>
        <taxon>Magnoliopsida</taxon>
        <taxon>eudicotyledons</taxon>
        <taxon>Gunneridae</taxon>
        <taxon>Pentapetalae</taxon>
        <taxon>asterids</taxon>
        <taxon>lamiids</taxon>
        <taxon>Solanales</taxon>
        <taxon>Solanaceae</taxon>
        <taxon>Solanoideae</taxon>
        <taxon>Solaneae</taxon>
        <taxon>Solanum</taxon>
    </lineage>
</organism>
<dbReference type="Gramene" id="PGSC0003DMT400003210">
    <property type="protein sequence ID" value="PGSC0003DMT400003210"/>
    <property type="gene ID" value="PGSC0003DMG400001268"/>
</dbReference>
<name>M0ZL93_SOLTU</name>
<sequence length="74" mass="8696">MISVISLRNYYKTLPKAFYISWTIFPASPPITLECMKSRQRRSYILEISGRRVREPRRTCSDVRINSLIALGFQ</sequence>
<dbReference type="Gramene" id="PGSC0003DMT400003214">
    <property type="protein sequence ID" value="PGSC0003DMT400003214"/>
    <property type="gene ID" value="PGSC0003DMG400001268"/>
</dbReference>
<accession>M0ZL93</accession>